<dbReference type="SUPFAM" id="SSF48256">
    <property type="entry name" value="Citrate synthase"/>
    <property type="match status" value="1"/>
</dbReference>
<dbReference type="Proteomes" id="UP000318065">
    <property type="component" value="Chromosome"/>
</dbReference>
<dbReference type="GO" id="GO:0006099">
    <property type="term" value="P:tricarboxylic acid cycle"/>
    <property type="evidence" value="ECO:0007669"/>
    <property type="project" value="UniProtKB-UniPathway"/>
</dbReference>
<dbReference type="PANTHER" id="PTHR11739">
    <property type="entry name" value="CITRATE SYNTHASE"/>
    <property type="match status" value="1"/>
</dbReference>
<dbReference type="Gene3D" id="1.10.230.10">
    <property type="entry name" value="Cytochrome P450-Terp, domain 2"/>
    <property type="match status" value="1"/>
</dbReference>
<dbReference type="InterPro" id="IPR024176">
    <property type="entry name" value="Citrate_synthase_bac-typ"/>
</dbReference>
<dbReference type="InterPro" id="IPR018039">
    <property type="entry name" value="IF_conserved"/>
</dbReference>
<dbReference type="InterPro" id="IPR002020">
    <property type="entry name" value="Citrate_synthase"/>
</dbReference>
<protein>
    <recommendedName>
        <fullName evidence="5">Citrate synthase</fullName>
    </recommendedName>
</protein>
<comment type="catalytic activity">
    <reaction evidence="4">
        <text>oxaloacetate + acetyl-CoA + H2O = citrate + CoA + H(+)</text>
        <dbReference type="Rhea" id="RHEA:16845"/>
        <dbReference type="ChEBI" id="CHEBI:15377"/>
        <dbReference type="ChEBI" id="CHEBI:15378"/>
        <dbReference type="ChEBI" id="CHEBI:16452"/>
        <dbReference type="ChEBI" id="CHEBI:16947"/>
        <dbReference type="ChEBI" id="CHEBI:57287"/>
        <dbReference type="ChEBI" id="CHEBI:57288"/>
        <dbReference type="EC" id="2.3.3.16"/>
    </reaction>
</comment>
<dbReference type="EMBL" id="AP019791">
    <property type="protein sequence ID" value="BBL79892.1"/>
    <property type="molecule type" value="Genomic_DNA"/>
</dbReference>
<feature type="active site" evidence="6">
    <location>
        <position position="254"/>
    </location>
</feature>
<accession>A0A510HIS6</accession>
<dbReference type="InterPro" id="IPR016143">
    <property type="entry name" value="Citrate_synth-like_sm_a-sub"/>
</dbReference>
<dbReference type="PROSITE" id="PS00226">
    <property type="entry name" value="IF_ROD_1"/>
    <property type="match status" value="1"/>
</dbReference>
<evidence type="ECO:0000256" key="7">
    <source>
        <dbReference type="RuleBase" id="RU003406"/>
    </source>
</evidence>
<dbReference type="OrthoDB" id="9800864at2"/>
<comment type="pathway">
    <text evidence="1">Carbohydrate metabolism; tricarboxylic acid cycle.</text>
</comment>
<dbReference type="PANTHER" id="PTHR11739:SF23">
    <property type="entry name" value="CITRATE SYNTHASE 2-RELATED"/>
    <property type="match status" value="1"/>
</dbReference>
<organism evidence="8 9">
    <name type="scientific">Rubrobacter xylanophilus</name>
    <dbReference type="NCBI Taxonomy" id="49319"/>
    <lineage>
        <taxon>Bacteria</taxon>
        <taxon>Bacillati</taxon>
        <taxon>Actinomycetota</taxon>
        <taxon>Rubrobacteria</taxon>
        <taxon>Rubrobacterales</taxon>
        <taxon>Rubrobacteraceae</taxon>
        <taxon>Rubrobacter</taxon>
    </lineage>
</organism>
<sequence>MGETASVAGLEGVVAAETRLSEVNGRSGEFTIAGFPVEELAPRATFEETVYLLWHARLPDAEELAGFREALAVRRGLPEGIVRLLRSAAVAGVPAMDALRAAVGALGVEETDGAEDARSIVARFPTIVAAYRRLLDGEEPVDPDPGLGHAANYLYMLWGERPQEGAVRALETYMNTVVDHGMNASTFAARVIVSTGSDMVSAVAGAVGALKGPLHGGAPGPALEVVFEVGSAGRAEEVLRSKLERGERLMGFGHRIYKVRDPRADVLAGAAEVLYGSGGDRGIYELALEVERTALRLLEEYKPGRNLKTNVEFYTALLLHGLGLPAGLFTPTFATARVAGWTAHCMEQRKLGRLIRPQSVYVGERGKKWVPLEKR</sequence>
<dbReference type="NCBIfam" id="NF009005">
    <property type="entry name" value="PRK12350.1"/>
    <property type="match status" value="1"/>
</dbReference>
<keyword evidence="3 5" id="KW-0808">Transferase</keyword>
<dbReference type="PIRSF" id="PIRSF001369">
    <property type="entry name" value="Citrate_synth"/>
    <property type="match status" value="1"/>
</dbReference>
<reference evidence="8" key="1">
    <citation type="journal article" date="2019" name="Microbiol. Resour. Announc.">
        <title>Complete Genome Sequence of Rubrobacter xylanophilus Strain AA3-22, Isolated from Arima Onsen in Japan.</title>
        <authorList>
            <person name="Tomariguchi N."/>
            <person name="Miyazaki K."/>
        </authorList>
    </citation>
    <scope>NUCLEOTIDE SEQUENCE [LARGE SCALE GENOMIC DNA]</scope>
    <source>
        <strain evidence="8">AA3-22</strain>
    </source>
</reference>
<dbReference type="PROSITE" id="PS00480">
    <property type="entry name" value="CITRATE_SYNTHASE"/>
    <property type="match status" value="1"/>
</dbReference>
<evidence type="ECO:0000256" key="4">
    <source>
        <dbReference type="ARBA" id="ARBA00049288"/>
    </source>
</evidence>
<dbReference type="AlphaFoldDB" id="A0A510HIS6"/>
<dbReference type="GO" id="GO:0005975">
    <property type="term" value="P:carbohydrate metabolic process"/>
    <property type="evidence" value="ECO:0007669"/>
    <property type="project" value="TreeGrafter"/>
</dbReference>
<evidence type="ECO:0000313" key="9">
    <source>
        <dbReference type="Proteomes" id="UP000318065"/>
    </source>
</evidence>
<evidence type="ECO:0000256" key="5">
    <source>
        <dbReference type="PIRNR" id="PIRNR001369"/>
    </source>
</evidence>
<proteinExistence type="inferred from homology"/>
<dbReference type="PRINTS" id="PR00143">
    <property type="entry name" value="CITRTSNTHASE"/>
</dbReference>
<evidence type="ECO:0000256" key="1">
    <source>
        <dbReference type="ARBA" id="ARBA00005163"/>
    </source>
</evidence>
<dbReference type="GO" id="GO:0005829">
    <property type="term" value="C:cytosol"/>
    <property type="evidence" value="ECO:0007669"/>
    <property type="project" value="TreeGrafter"/>
</dbReference>
<gene>
    <name evidence="8" type="primary">citA</name>
    <name evidence="8" type="ORF">RxyAA322_17460</name>
</gene>
<dbReference type="RefSeq" id="WP_143527917.1">
    <property type="nucleotide sequence ID" value="NZ_AP019791.1"/>
</dbReference>
<evidence type="ECO:0000256" key="6">
    <source>
        <dbReference type="PIRSR" id="PIRSR001369-1"/>
    </source>
</evidence>
<dbReference type="InterPro" id="IPR019810">
    <property type="entry name" value="Citrate_synthase_AS"/>
</dbReference>
<dbReference type="UniPathway" id="UPA00223"/>
<dbReference type="GO" id="GO:0036440">
    <property type="term" value="F:citrate synthase activity"/>
    <property type="evidence" value="ECO:0007669"/>
    <property type="project" value="UniProtKB-EC"/>
</dbReference>
<keyword evidence="9" id="KW-1185">Reference proteome</keyword>
<evidence type="ECO:0000313" key="8">
    <source>
        <dbReference type="EMBL" id="BBL79892.1"/>
    </source>
</evidence>
<evidence type="ECO:0000256" key="3">
    <source>
        <dbReference type="ARBA" id="ARBA00022679"/>
    </source>
</evidence>
<dbReference type="InterPro" id="IPR016142">
    <property type="entry name" value="Citrate_synth-like_lrg_a-sub"/>
</dbReference>
<dbReference type="InterPro" id="IPR036969">
    <property type="entry name" value="Citrate_synthase_sf"/>
</dbReference>
<feature type="active site" evidence="6">
    <location>
        <position position="312"/>
    </location>
</feature>
<comment type="similarity">
    <text evidence="2 5 7">Belongs to the citrate synthase family.</text>
</comment>
<dbReference type="Gene3D" id="1.10.580.10">
    <property type="entry name" value="Citrate Synthase, domain 1"/>
    <property type="match status" value="1"/>
</dbReference>
<evidence type="ECO:0000256" key="2">
    <source>
        <dbReference type="ARBA" id="ARBA00010566"/>
    </source>
</evidence>
<dbReference type="CDD" id="cd06109">
    <property type="entry name" value="BsCS-I_like"/>
    <property type="match status" value="1"/>
</dbReference>
<dbReference type="Pfam" id="PF00285">
    <property type="entry name" value="Citrate_synt"/>
    <property type="match status" value="1"/>
</dbReference>
<name>A0A510HIS6_9ACTN</name>